<evidence type="ECO:0000313" key="2">
    <source>
        <dbReference type="Proteomes" id="UP001614394"/>
    </source>
</evidence>
<accession>A0ABW8CB00</accession>
<evidence type="ECO:0008006" key="3">
    <source>
        <dbReference type="Google" id="ProtNLM"/>
    </source>
</evidence>
<organism evidence="1 2">
    <name type="scientific">Streptomyces fildesensis</name>
    <dbReference type="NCBI Taxonomy" id="375757"/>
    <lineage>
        <taxon>Bacteria</taxon>
        <taxon>Bacillati</taxon>
        <taxon>Actinomycetota</taxon>
        <taxon>Actinomycetes</taxon>
        <taxon>Kitasatosporales</taxon>
        <taxon>Streptomycetaceae</taxon>
        <taxon>Streptomyces</taxon>
    </lineage>
</organism>
<keyword evidence="2" id="KW-1185">Reference proteome</keyword>
<dbReference type="EMBL" id="JBITYG010000007">
    <property type="protein sequence ID" value="MFI9103611.1"/>
    <property type="molecule type" value="Genomic_DNA"/>
</dbReference>
<sequence>MGPRNRPLRALEHGSEADAFAGLTVPLRVAASLLGISTYTLDKLIADGVFVVEREDGSPQRVIALPRVLAVRRWMLEESSAR</sequence>
<proteinExistence type="predicted"/>
<comment type="caution">
    <text evidence="1">The sequence shown here is derived from an EMBL/GenBank/DDBJ whole genome shotgun (WGS) entry which is preliminary data.</text>
</comment>
<reference evidence="1 2" key="1">
    <citation type="submission" date="2024-10" db="EMBL/GenBank/DDBJ databases">
        <title>The Natural Products Discovery Center: Release of the First 8490 Sequenced Strains for Exploring Actinobacteria Biosynthetic Diversity.</title>
        <authorList>
            <person name="Kalkreuter E."/>
            <person name="Kautsar S.A."/>
            <person name="Yang D."/>
            <person name="Bader C.D."/>
            <person name="Teijaro C.N."/>
            <person name="Fluegel L."/>
            <person name="Davis C.M."/>
            <person name="Simpson J.R."/>
            <person name="Lauterbach L."/>
            <person name="Steele A.D."/>
            <person name="Gui C."/>
            <person name="Meng S."/>
            <person name="Li G."/>
            <person name="Viehrig K."/>
            <person name="Ye F."/>
            <person name="Su P."/>
            <person name="Kiefer A.F."/>
            <person name="Nichols A."/>
            <person name="Cepeda A.J."/>
            <person name="Yan W."/>
            <person name="Fan B."/>
            <person name="Jiang Y."/>
            <person name="Adhikari A."/>
            <person name="Zheng C.-J."/>
            <person name="Schuster L."/>
            <person name="Cowan T.M."/>
            <person name="Smanski M.J."/>
            <person name="Chevrette M.G."/>
            <person name="De Carvalho L.P.S."/>
            <person name="Shen B."/>
        </authorList>
    </citation>
    <scope>NUCLEOTIDE SEQUENCE [LARGE SCALE GENOMIC DNA]</scope>
    <source>
        <strain evidence="1 2">NPDC053399</strain>
    </source>
</reference>
<name>A0ABW8CB00_9ACTN</name>
<gene>
    <name evidence="1" type="ORF">ACIGXA_24095</name>
</gene>
<dbReference type="RefSeq" id="WP_399652894.1">
    <property type="nucleotide sequence ID" value="NZ_JBITYG010000007.1"/>
</dbReference>
<protein>
    <recommendedName>
        <fullName evidence="3">Helix-turn-helix domain-containing protein</fullName>
    </recommendedName>
</protein>
<evidence type="ECO:0000313" key="1">
    <source>
        <dbReference type="EMBL" id="MFI9103611.1"/>
    </source>
</evidence>
<dbReference type="Proteomes" id="UP001614394">
    <property type="component" value="Unassembled WGS sequence"/>
</dbReference>